<evidence type="ECO:0000256" key="7">
    <source>
        <dbReference type="RuleBase" id="RU364065"/>
    </source>
</evidence>
<dbReference type="GO" id="GO:0034599">
    <property type="term" value="P:cellular response to oxidative stress"/>
    <property type="evidence" value="ECO:0007669"/>
    <property type="project" value="TreeGrafter"/>
</dbReference>
<dbReference type="GO" id="GO:0005737">
    <property type="term" value="C:cytoplasm"/>
    <property type="evidence" value="ECO:0007669"/>
    <property type="project" value="TreeGrafter"/>
</dbReference>
<evidence type="ECO:0000256" key="5">
    <source>
        <dbReference type="ARBA" id="ARBA00023157"/>
    </source>
</evidence>
<dbReference type="InterPro" id="IPR014025">
    <property type="entry name" value="Glutaredoxin_subgr"/>
</dbReference>
<sequence>MTGPTIDIYTKFTCPFCHRAKALLSKKGAEFNEFDISMGGPKKAEMLERAPTARTVPQIFIGDVHVGGSDELAALERDGKLDALLAG</sequence>
<dbReference type="Gene3D" id="3.40.30.10">
    <property type="entry name" value="Glutaredoxin"/>
    <property type="match status" value="1"/>
</dbReference>
<dbReference type="PANTHER" id="PTHR45694">
    <property type="entry name" value="GLUTAREDOXIN 2"/>
    <property type="match status" value="1"/>
</dbReference>
<gene>
    <name evidence="9" type="primary">grxC</name>
    <name evidence="9" type="ORF">HKD42_05315</name>
</gene>
<dbReference type="CDD" id="cd03418">
    <property type="entry name" value="GRX_GRXb_1_3_like"/>
    <property type="match status" value="1"/>
</dbReference>
<name>A0A848QCX8_9SPHN</name>
<dbReference type="PROSITE" id="PS00195">
    <property type="entry name" value="GLUTAREDOXIN_1"/>
    <property type="match status" value="1"/>
</dbReference>
<dbReference type="PRINTS" id="PR00160">
    <property type="entry name" value="GLUTAREDOXIN"/>
</dbReference>
<dbReference type="EMBL" id="JABCRE010000002">
    <property type="protein sequence ID" value="NMW31471.1"/>
    <property type="molecule type" value="Genomic_DNA"/>
</dbReference>
<proteinExistence type="inferred from homology"/>
<dbReference type="NCBIfam" id="TIGR02181">
    <property type="entry name" value="GRX_bact"/>
    <property type="match status" value="1"/>
</dbReference>
<evidence type="ECO:0000256" key="6">
    <source>
        <dbReference type="ARBA" id="ARBA00023284"/>
    </source>
</evidence>
<dbReference type="InterPro" id="IPR011900">
    <property type="entry name" value="GRX_bact"/>
</dbReference>
<dbReference type="Proteomes" id="UP000561181">
    <property type="component" value="Unassembled WGS sequence"/>
</dbReference>
<reference evidence="9 10" key="1">
    <citation type="submission" date="2020-04" db="EMBL/GenBank/DDBJ databases">
        <authorList>
            <person name="Liu A."/>
        </authorList>
    </citation>
    <scope>NUCLEOTIDE SEQUENCE [LARGE SCALE GENOMIC DNA]</scope>
    <source>
        <strain evidence="9 10">RZ02</strain>
    </source>
</reference>
<evidence type="ECO:0000256" key="4">
    <source>
        <dbReference type="ARBA" id="ARBA00022982"/>
    </source>
</evidence>
<dbReference type="PANTHER" id="PTHR45694:SF18">
    <property type="entry name" value="GLUTAREDOXIN-1-RELATED"/>
    <property type="match status" value="1"/>
</dbReference>
<keyword evidence="6 7" id="KW-0676">Redox-active center</keyword>
<dbReference type="SUPFAM" id="SSF52833">
    <property type="entry name" value="Thioredoxin-like"/>
    <property type="match status" value="1"/>
</dbReference>
<keyword evidence="3 7" id="KW-0813">Transport</keyword>
<evidence type="ECO:0000256" key="2">
    <source>
        <dbReference type="ARBA" id="ARBA00007787"/>
    </source>
</evidence>
<dbReference type="RefSeq" id="WP_170010984.1">
    <property type="nucleotide sequence ID" value="NZ_JABCRE010000002.1"/>
</dbReference>
<accession>A0A848QCX8</accession>
<dbReference type="GO" id="GO:0045454">
    <property type="term" value="P:cell redox homeostasis"/>
    <property type="evidence" value="ECO:0007669"/>
    <property type="project" value="InterPro"/>
</dbReference>
<organism evidence="9 10">
    <name type="scientific">Pontixanthobacter rizhaonensis</name>
    <dbReference type="NCBI Taxonomy" id="2730337"/>
    <lineage>
        <taxon>Bacteria</taxon>
        <taxon>Pseudomonadati</taxon>
        <taxon>Pseudomonadota</taxon>
        <taxon>Alphaproteobacteria</taxon>
        <taxon>Sphingomonadales</taxon>
        <taxon>Erythrobacteraceae</taxon>
        <taxon>Pontixanthobacter</taxon>
    </lineage>
</organism>
<evidence type="ECO:0000313" key="9">
    <source>
        <dbReference type="EMBL" id="NMW31471.1"/>
    </source>
</evidence>
<dbReference type="AlphaFoldDB" id="A0A848QCX8"/>
<evidence type="ECO:0000313" key="10">
    <source>
        <dbReference type="Proteomes" id="UP000561181"/>
    </source>
</evidence>
<dbReference type="GO" id="GO:0015038">
    <property type="term" value="F:glutathione disulfide oxidoreductase activity"/>
    <property type="evidence" value="ECO:0007669"/>
    <property type="project" value="UniProtKB-UniRule"/>
</dbReference>
<comment type="function">
    <text evidence="1 7">Has a glutathione-disulfide oxidoreductase activity in the presence of NADPH and glutathione reductase. Reduces low molecular weight disulfides and proteins.</text>
</comment>
<keyword evidence="10" id="KW-1185">Reference proteome</keyword>
<keyword evidence="7" id="KW-0963">Cytoplasm</keyword>
<evidence type="ECO:0000256" key="3">
    <source>
        <dbReference type="ARBA" id="ARBA00022448"/>
    </source>
</evidence>
<dbReference type="InterPro" id="IPR002109">
    <property type="entry name" value="Glutaredoxin"/>
</dbReference>
<feature type="domain" description="Glutaredoxin" evidence="8">
    <location>
        <begin position="7"/>
        <end position="66"/>
    </location>
</feature>
<evidence type="ECO:0000259" key="8">
    <source>
        <dbReference type="Pfam" id="PF00462"/>
    </source>
</evidence>
<keyword evidence="5" id="KW-1015">Disulfide bond</keyword>
<protein>
    <recommendedName>
        <fullName evidence="7">Glutaredoxin</fullName>
    </recommendedName>
</protein>
<comment type="caution">
    <text evidence="9">The sequence shown here is derived from an EMBL/GenBank/DDBJ whole genome shotgun (WGS) entry which is preliminary data.</text>
</comment>
<comment type="similarity">
    <text evidence="2 7">Belongs to the glutaredoxin family.</text>
</comment>
<dbReference type="InterPro" id="IPR036249">
    <property type="entry name" value="Thioredoxin-like_sf"/>
</dbReference>
<dbReference type="InterPro" id="IPR011767">
    <property type="entry name" value="GLR_AS"/>
</dbReference>
<dbReference type="PROSITE" id="PS51354">
    <property type="entry name" value="GLUTAREDOXIN_2"/>
    <property type="match status" value="1"/>
</dbReference>
<dbReference type="Pfam" id="PF00462">
    <property type="entry name" value="Glutaredoxin"/>
    <property type="match status" value="1"/>
</dbReference>
<evidence type="ECO:0000256" key="1">
    <source>
        <dbReference type="ARBA" id="ARBA00002549"/>
    </source>
</evidence>
<keyword evidence="4 7" id="KW-0249">Electron transport</keyword>